<accession>A0A172QQ07</accession>
<dbReference type="Proteomes" id="UP000076929">
    <property type="component" value="Chromosome"/>
</dbReference>
<sequence length="105" mass="12194">MIVDNFSYLWIDFGAPILSPDCADVSPAYPQFLVSYAQGFNVSGVVLFVMKLTELQECNYRVVNKVVDNFLSWSFVDDLNKNRWIGLELQKRDLYPKIWVPKQLL</sequence>
<gene>
    <name evidence="1" type="ORF">ccrud_00010</name>
</gene>
<dbReference type="KEGG" id="ccjz:ccrud_00010"/>
<proteinExistence type="predicted"/>
<reference evidence="1 2" key="1">
    <citation type="submission" date="2016-05" db="EMBL/GenBank/DDBJ databases">
        <title>Complete genome sequence of Corynebacterium crudilactis, a new Corynebacterium species isolated from raw cow's milk.</title>
        <authorList>
            <person name="Christian R."/>
            <person name="Zimmermann J."/>
            <person name="Lipski A."/>
            <person name="Kalinowski J."/>
        </authorList>
    </citation>
    <scope>NUCLEOTIDE SEQUENCE [LARGE SCALE GENOMIC DNA]</scope>
    <source>
        <strain evidence="1 2">JZ16</strain>
    </source>
</reference>
<name>A0A172QQ07_9CORY</name>
<organism evidence="1 2">
    <name type="scientific">Corynebacterium crudilactis</name>
    <dbReference type="NCBI Taxonomy" id="1652495"/>
    <lineage>
        <taxon>Bacteria</taxon>
        <taxon>Bacillati</taxon>
        <taxon>Actinomycetota</taxon>
        <taxon>Actinomycetes</taxon>
        <taxon>Mycobacteriales</taxon>
        <taxon>Corynebacteriaceae</taxon>
        <taxon>Corynebacterium</taxon>
    </lineage>
</organism>
<evidence type="ECO:0000313" key="1">
    <source>
        <dbReference type="EMBL" id="ANE02777.1"/>
    </source>
</evidence>
<dbReference type="STRING" id="1652495.ccrud_00010"/>
<dbReference type="EMBL" id="CP015622">
    <property type="protein sequence ID" value="ANE02777.1"/>
    <property type="molecule type" value="Genomic_DNA"/>
</dbReference>
<evidence type="ECO:0000313" key="2">
    <source>
        <dbReference type="Proteomes" id="UP000076929"/>
    </source>
</evidence>
<protein>
    <submittedName>
        <fullName evidence="1">Uncharacterized protein</fullName>
    </submittedName>
</protein>
<dbReference type="AlphaFoldDB" id="A0A172QQ07"/>
<keyword evidence="2" id="KW-1185">Reference proteome</keyword>